<sequence>MTDYNSTNRSQSNELDRLTAIMRHEKSKDRKYLLEIEIAKAEDRTVKRTLEKVLADIEKEERRKKILVGTSVLLACLASLLALFYFTGSAGQSNTSTAPESGELDLSETSLSQSDEGEVDATKLTETQVKNWVQSVIAKKYLSEDESGTNNFNYTVKLGGDSLVYSDVTVDGGSKLIGSFRINEQGELEESGRFREDSAVDDWIVISRDYQDVSEVEYVGSFVEDRQSTQESPDMTAEQFARLYAKWQGVDYPVVDASDSNPELVKNVPRFILYKEQDSNTLFVAESDGIKSIMRYCTYDLTEKKAYVVIENKRDKKSYLKEFTEFIEANPL</sequence>
<protein>
    <submittedName>
        <fullName evidence="3">Uncharacterized protein</fullName>
    </submittedName>
</protein>
<accession>A0A430ABQ3</accession>
<feature type="transmembrane region" description="Helical" evidence="2">
    <location>
        <begin position="66"/>
        <end position="86"/>
    </location>
</feature>
<comment type="caution">
    <text evidence="3">The sequence shown here is derived from an EMBL/GenBank/DDBJ whole genome shotgun (WGS) entry which is preliminary data.</text>
</comment>
<evidence type="ECO:0000256" key="2">
    <source>
        <dbReference type="SAM" id="Phobius"/>
    </source>
</evidence>
<keyword evidence="2" id="KW-0472">Membrane</keyword>
<dbReference type="OrthoDB" id="2200318at2"/>
<feature type="region of interest" description="Disordered" evidence="1">
    <location>
        <begin position="95"/>
        <end position="120"/>
    </location>
</feature>
<reference evidence="3 4" key="1">
    <citation type="submission" date="2017-05" db="EMBL/GenBank/DDBJ databases">
        <title>Vagococcus spp. assemblies.</title>
        <authorList>
            <person name="Gulvik C.A."/>
        </authorList>
    </citation>
    <scope>NUCLEOTIDE SEQUENCE [LARGE SCALE GENOMIC DNA]</scope>
    <source>
        <strain evidence="3 4">CCUG 41755</strain>
    </source>
</reference>
<evidence type="ECO:0000313" key="3">
    <source>
        <dbReference type="EMBL" id="RSU04669.1"/>
    </source>
</evidence>
<organism evidence="3 4">
    <name type="scientific">Vagococcus fessus</name>
    <dbReference type="NCBI Taxonomy" id="120370"/>
    <lineage>
        <taxon>Bacteria</taxon>
        <taxon>Bacillati</taxon>
        <taxon>Bacillota</taxon>
        <taxon>Bacilli</taxon>
        <taxon>Lactobacillales</taxon>
        <taxon>Enterococcaceae</taxon>
        <taxon>Vagococcus</taxon>
    </lineage>
</organism>
<dbReference type="Proteomes" id="UP000287101">
    <property type="component" value="Unassembled WGS sequence"/>
</dbReference>
<proteinExistence type="predicted"/>
<evidence type="ECO:0000256" key="1">
    <source>
        <dbReference type="SAM" id="MobiDB-lite"/>
    </source>
</evidence>
<dbReference type="EMBL" id="NGJY01000001">
    <property type="protein sequence ID" value="RSU04669.1"/>
    <property type="molecule type" value="Genomic_DNA"/>
</dbReference>
<keyword evidence="2" id="KW-0812">Transmembrane</keyword>
<evidence type="ECO:0000313" key="4">
    <source>
        <dbReference type="Proteomes" id="UP000287101"/>
    </source>
</evidence>
<dbReference type="AlphaFoldDB" id="A0A430ABQ3"/>
<name>A0A430ABQ3_9ENTE</name>
<keyword evidence="2" id="KW-1133">Transmembrane helix</keyword>
<keyword evidence="4" id="KW-1185">Reference proteome</keyword>
<gene>
    <name evidence="3" type="ORF">CBF31_01230</name>
</gene>
<dbReference type="RefSeq" id="WP_126830155.1">
    <property type="nucleotide sequence ID" value="NZ_CBCRYB010000002.1"/>
</dbReference>